<dbReference type="EMBL" id="CAJHZY010000019">
    <property type="protein sequence ID" value="CAD7766844.1"/>
    <property type="molecule type" value="Genomic_DNA"/>
</dbReference>
<comment type="caution">
    <text evidence="1">The sequence shown here is derived from an EMBL/GenBank/DDBJ whole genome shotgun (WGS) entry which is preliminary data.</text>
</comment>
<gene>
    <name evidence="1" type="ORF">DNFNHJIP_00245</name>
</gene>
<evidence type="ECO:0008006" key="3">
    <source>
        <dbReference type="Google" id="ProtNLM"/>
    </source>
</evidence>
<organism evidence="1 2">
    <name type="scientific">Candidatus Argoarchaeum ethanivorans</name>
    <dbReference type="NCBI Taxonomy" id="2608793"/>
    <lineage>
        <taxon>Archaea</taxon>
        <taxon>Methanobacteriati</taxon>
        <taxon>Methanobacteriota</taxon>
        <taxon>Stenosarchaea group</taxon>
        <taxon>Methanomicrobia</taxon>
        <taxon>Methanosarcinales</taxon>
        <taxon>Methanosarcinales incertae sedis</taxon>
        <taxon>GOM Arc I cluster</taxon>
        <taxon>Candidatus Argoarchaeum</taxon>
    </lineage>
</organism>
<dbReference type="InterPro" id="IPR002753">
    <property type="entry name" value="UPF0058"/>
</dbReference>
<proteinExistence type="predicted"/>
<sequence>MHKEELIHLHTLMVQLKRYFEEGRCNKDFPGYESLQISPVHVHRSKAEHKHAIFVLGNELARAMEEDEFSGFGRTSVRMQELANHCIPPMLKV</sequence>
<dbReference type="Pfam" id="PF01893">
    <property type="entry name" value="UPF0058"/>
    <property type="match status" value="1"/>
</dbReference>
<reference evidence="1" key="1">
    <citation type="submission" date="2020-12" db="EMBL/GenBank/DDBJ databases">
        <authorList>
            <person name="Hahn C.J."/>
            <person name="Laso-Perez R."/>
            <person name="Vulcano F."/>
            <person name="Vaziourakis K.-M."/>
            <person name="Stokke R."/>
            <person name="Steen I.H."/>
            <person name="Teske A."/>
            <person name="Boetius A."/>
            <person name="Liebeke M."/>
            <person name="Amann R."/>
            <person name="Knittel K."/>
        </authorList>
    </citation>
    <scope>NUCLEOTIDE SEQUENCE</scope>
    <source>
        <strain evidence="1">Gfbio:c6db26ca-90af-429b-aeed-0e3e8aed0b5e:GoM-Arc1_AMV-AAA_792_C10</strain>
    </source>
</reference>
<dbReference type="PANTHER" id="PTHR42203">
    <property type="entry name" value="UPF0058 PROTEIN MJ1205"/>
    <property type="match status" value="1"/>
</dbReference>
<accession>A0A812A124</accession>
<dbReference type="AlphaFoldDB" id="A0A812A124"/>
<name>A0A812A124_9EURY</name>
<dbReference type="InterPro" id="IPR036519">
    <property type="entry name" value="UPF0058_sf"/>
</dbReference>
<protein>
    <recommendedName>
        <fullName evidence="3">Metal-binding protein</fullName>
    </recommendedName>
</protein>
<dbReference type="Proteomes" id="UP000614580">
    <property type="component" value="Unassembled WGS sequence"/>
</dbReference>
<dbReference type="Gene3D" id="1.20.1270.110">
    <property type="entry name" value="Uncharacterised protein family UPF0058"/>
    <property type="match status" value="1"/>
</dbReference>
<dbReference type="SUPFAM" id="SSF140371">
    <property type="entry name" value="Vng1086c-like"/>
    <property type="match status" value="1"/>
</dbReference>
<dbReference type="PANTHER" id="PTHR42203:SF2">
    <property type="entry name" value="UPF0058 PROTEIN MJ1205"/>
    <property type="match status" value="1"/>
</dbReference>
<evidence type="ECO:0000313" key="2">
    <source>
        <dbReference type="Proteomes" id="UP000614580"/>
    </source>
</evidence>
<evidence type="ECO:0000313" key="1">
    <source>
        <dbReference type="EMBL" id="CAD7766844.1"/>
    </source>
</evidence>